<gene>
    <name evidence="1" type="ORF">IPO85_12320</name>
</gene>
<protein>
    <submittedName>
        <fullName evidence="1">Uncharacterized protein</fullName>
    </submittedName>
</protein>
<proteinExistence type="predicted"/>
<name>A0A9D7XEY2_9BACT</name>
<evidence type="ECO:0000313" key="1">
    <source>
        <dbReference type="EMBL" id="MBK9718270.1"/>
    </source>
</evidence>
<accession>A0A9D7XEY2</accession>
<dbReference type="EMBL" id="JADKFW010000009">
    <property type="protein sequence ID" value="MBK9718270.1"/>
    <property type="molecule type" value="Genomic_DNA"/>
</dbReference>
<sequence length="268" mass="30452">MAYISSLTNLGDLIPRPDMIDDTIHENGTTIDIIQTILMADGFKSHMAARELKELSQQLIGENDYHTLMNVWEFVHHNIKMIGSILRNYKNIGFSYRFVGYDRKLNDYTHVYVIAHLKNRPVIMDSVHTRFDEEVPFVLVKDYKMTQISHLHGIAPNYNRGARPSHAERVADAPRKAIRVSDIKNIPRLTEGQLSLKLLGQSLEIDKAYYGMSKDIAEAEALIYRALNSGSGSITGYVDTELGKQIAEYVTSAVIIFMLQLIQLECHL</sequence>
<dbReference type="Proteomes" id="UP000808349">
    <property type="component" value="Unassembled WGS sequence"/>
</dbReference>
<dbReference type="AlphaFoldDB" id="A0A9D7XEY2"/>
<comment type="caution">
    <text evidence="1">The sequence shown here is derived from an EMBL/GenBank/DDBJ whole genome shotgun (WGS) entry which is preliminary data.</text>
</comment>
<organism evidence="1 2">
    <name type="scientific">Candidatus Defluviibacterium haderslevense</name>
    <dbReference type="NCBI Taxonomy" id="2981993"/>
    <lineage>
        <taxon>Bacteria</taxon>
        <taxon>Pseudomonadati</taxon>
        <taxon>Bacteroidota</taxon>
        <taxon>Saprospiria</taxon>
        <taxon>Saprospirales</taxon>
        <taxon>Saprospiraceae</taxon>
        <taxon>Candidatus Defluviibacterium</taxon>
    </lineage>
</organism>
<reference evidence="1 2" key="1">
    <citation type="submission" date="2020-10" db="EMBL/GenBank/DDBJ databases">
        <title>Connecting structure to function with the recovery of over 1000 high-quality activated sludge metagenome-assembled genomes encoding full-length rRNA genes using long-read sequencing.</title>
        <authorList>
            <person name="Singleton C.M."/>
            <person name="Petriglieri F."/>
            <person name="Kristensen J.M."/>
            <person name="Kirkegaard R.H."/>
            <person name="Michaelsen T.Y."/>
            <person name="Andersen M.H."/>
            <person name="Karst S.M."/>
            <person name="Dueholm M.S."/>
            <person name="Nielsen P.H."/>
            <person name="Albertsen M."/>
        </authorList>
    </citation>
    <scope>NUCLEOTIDE SEQUENCE [LARGE SCALE GENOMIC DNA]</scope>
    <source>
        <strain evidence="1">Ribe_18-Q3-R11-54_BAT3C.373</strain>
    </source>
</reference>
<evidence type="ECO:0000313" key="2">
    <source>
        <dbReference type="Proteomes" id="UP000808349"/>
    </source>
</evidence>